<comment type="caution">
    <text evidence="2">The sequence shown here is derived from an EMBL/GenBank/DDBJ whole genome shotgun (WGS) entry which is preliminary data.</text>
</comment>
<dbReference type="EMBL" id="LCJW01000012">
    <property type="protein sequence ID" value="KKT86384.1"/>
    <property type="molecule type" value="Genomic_DNA"/>
</dbReference>
<evidence type="ECO:0000313" key="3">
    <source>
        <dbReference type="Proteomes" id="UP000034797"/>
    </source>
</evidence>
<sequence>MKKPLRHLLDYLVLCLLVSTGIVLILIYNGNPIFQRFVVLGISLLYIIWGIVHHLKEHTYHSKIVTEYVLFALLGCFIVIGLF</sequence>
<accession>A0A0G1NQA3</accession>
<feature type="transmembrane region" description="Helical" evidence="1">
    <location>
        <begin position="64"/>
        <end position="82"/>
    </location>
</feature>
<gene>
    <name evidence="2" type="ORF">UW84_C0012G0022</name>
</gene>
<name>A0A0G1NQA3_9BACT</name>
<feature type="transmembrane region" description="Helical" evidence="1">
    <location>
        <begin position="33"/>
        <end position="52"/>
    </location>
</feature>
<keyword evidence="1" id="KW-0472">Membrane</keyword>
<evidence type="ECO:0000256" key="1">
    <source>
        <dbReference type="SAM" id="Phobius"/>
    </source>
</evidence>
<reference evidence="2 3" key="1">
    <citation type="journal article" date="2015" name="Nature">
        <title>rRNA introns, odd ribosomes, and small enigmatic genomes across a large radiation of phyla.</title>
        <authorList>
            <person name="Brown C.T."/>
            <person name="Hug L.A."/>
            <person name="Thomas B.C."/>
            <person name="Sharon I."/>
            <person name="Castelle C.J."/>
            <person name="Singh A."/>
            <person name="Wilkins M.J."/>
            <person name="Williams K.H."/>
            <person name="Banfield J.F."/>
        </authorList>
    </citation>
    <scope>NUCLEOTIDE SEQUENCE [LARGE SCALE GENOMIC DNA]</scope>
</reference>
<feature type="transmembrane region" description="Helical" evidence="1">
    <location>
        <begin position="7"/>
        <end position="27"/>
    </location>
</feature>
<dbReference type="Proteomes" id="UP000034797">
    <property type="component" value="Unassembled WGS sequence"/>
</dbReference>
<keyword evidence="1" id="KW-0812">Transmembrane</keyword>
<dbReference type="AlphaFoldDB" id="A0A0G1NQA3"/>
<protein>
    <submittedName>
        <fullName evidence="2">Uncharacterized protein</fullName>
    </submittedName>
</protein>
<organism evidence="2 3">
    <name type="scientific">Candidatus Collierbacteria bacterium GW2011_GWA2_44_99</name>
    <dbReference type="NCBI Taxonomy" id="1618380"/>
    <lineage>
        <taxon>Bacteria</taxon>
        <taxon>Candidatus Collieribacteriota</taxon>
    </lineage>
</organism>
<proteinExistence type="predicted"/>
<evidence type="ECO:0000313" key="2">
    <source>
        <dbReference type="EMBL" id="KKT86384.1"/>
    </source>
</evidence>
<keyword evidence="1" id="KW-1133">Transmembrane helix</keyword>